<dbReference type="Gene3D" id="3.90.550.10">
    <property type="entry name" value="Spore Coat Polysaccharide Biosynthesis Protein SpsA, Chain A"/>
    <property type="match status" value="1"/>
</dbReference>
<dbReference type="OrthoDB" id="9808633at2"/>
<organism evidence="2 3">
    <name type="scientific">Pseudoalteromonas denitrificans DSM 6059</name>
    <dbReference type="NCBI Taxonomy" id="1123010"/>
    <lineage>
        <taxon>Bacteria</taxon>
        <taxon>Pseudomonadati</taxon>
        <taxon>Pseudomonadota</taxon>
        <taxon>Gammaproteobacteria</taxon>
        <taxon>Alteromonadales</taxon>
        <taxon>Pseudoalteromonadaceae</taxon>
        <taxon>Pseudoalteromonas</taxon>
    </lineage>
</organism>
<dbReference type="SUPFAM" id="SSF53448">
    <property type="entry name" value="Nucleotide-diphospho-sugar transferases"/>
    <property type="match status" value="1"/>
</dbReference>
<name>A0A1I1I2Q7_9GAMM</name>
<evidence type="ECO:0000313" key="2">
    <source>
        <dbReference type="EMBL" id="SFC30484.1"/>
    </source>
</evidence>
<keyword evidence="3" id="KW-1185">Reference proteome</keyword>
<dbReference type="GO" id="GO:0006487">
    <property type="term" value="P:protein N-linked glycosylation"/>
    <property type="evidence" value="ECO:0007669"/>
    <property type="project" value="TreeGrafter"/>
</dbReference>
<feature type="domain" description="Glycosyltransferase 2-like" evidence="1">
    <location>
        <begin position="5"/>
        <end position="167"/>
    </location>
</feature>
<dbReference type="InterPro" id="IPR001173">
    <property type="entry name" value="Glyco_trans_2-like"/>
</dbReference>
<reference evidence="2 3" key="1">
    <citation type="submission" date="2016-10" db="EMBL/GenBank/DDBJ databases">
        <authorList>
            <person name="de Groot N.N."/>
        </authorList>
    </citation>
    <scope>NUCLEOTIDE SEQUENCE [LARGE SCALE GENOMIC DNA]</scope>
    <source>
        <strain evidence="2 3">DSM 6059</strain>
    </source>
</reference>
<dbReference type="AlphaFoldDB" id="A0A1I1I2Q7"/>
<dbReference type="CDD" id="cd04179">
    <property type="entry name" value="DPM_DPG-synthase_like"/>
    <property type="match status" value="1"/>
</dbReference>
<keyword evidence="2" id="KW-0808">Transferase</keyword>
<protein>
    <submittedName>
        <fullName evidence="2">Glycosyltransferase involved in cell wall bisynthesis</fullName>
    </submittedName>
</protein>
<accession>A0A1I1I2Q7</accession>
<dbReference type="Proteomes" id="UP000198862">
    <property type="component" value="Unassembled WGS sequence"/>
</dbReference>
<sequence>MSYCFVIPNFNHVLVIEDLLLELKNFNLPVIMVNDGSDSDVTRQFEKLNNKYDFLTLVNHEINQGKGVAMQTGFALAHDLGFTHAIQVDADGQHDLTDIKKIIHLSKNSPSALISGMPIYDESVPKHRFYSRYITHVWVWIETLSLSLKDSMCGFRVYPLNDTCVLMNKVALGKRMDFDTEVMVRLYWANVPVAFFKTKVNYPENGISHFQPFKDNVLISWMHTRLFFGMLLRSPKLIFRKFKN</sequence>
<dbReference type="GO" id="GO:0016740">
    <property type="term" value="F:transferase activity"/>
    <property type="evidence" value="ECO:0007669"/>
    <property type="project" value="UniProtKB-KW"/>
</dbReference>
<proteinExistence type="predicted"/>
<evidence type="ECO:0000259" key="1">
    <source>
        <dbReference type="Pfam" id="PF00535"/>
    </source>
</evidence>
<dbReference type="InterPro" id="IPR029044">
    <property type="entry name" value="Nucleotide-diphossugar_trans"/>
</dbReference>
<dbReference type="PANTHER" id="PTHR10859:SF91">
    <property type="entry name" value="DOLICHYL-PHOSPHATE BETA-GLUCOSYLTRANSFERASE"/>
    <property type="match status" value="1"/>
</dbReference>
<dbReference type="EMBL" id="FOLO01000007">
    <property type="protein sequence ID" value="SFC30484.1"/>
    <property type="molecule type" value="Genomic_DNA"/>
</dbReference>
<dbReference type="STRING" id="1123010.SAMN02745724_01352"/>
<gene>
    <name evidence="2" type="ORF">SAMN02745724_01352</name>
</gene>
<evidence type="ECO:0000313" key="3">
    <source>
        <dbReference type="Proteomes" id="UP000198862"/>
    </source>
</evidence>
<dbReference type="RefSeq" id="WP_091982116.1">
    <property type="nucleotide sequence ID" value="NZ_FOLO01000007.1"/>
</dbReference>
<dbReference type="PANTHER" id="PTHR10859">
    <property type="entry name" value="GLYCOSYL TRANSFERASE"/>
    <property type="match status" value="1"/>
</dbReference>
<dbReference type="Pfam" id="PF00535">
    <property type="entry name" value="Glycos_transf_2"/>
    <property type="match status" value="1"/>
</dbReference>